<evidence type="ECO:0000313" key="3">
    <source>
        <dbReference type="Proteomes" id="UP001286313"/>
    </source>
</evidence>
<accession>A0AAE1BYQ4</accession>
<feature type="compositionally biased region" description="Basic and acidic residues" evidence="1">
    <location>
        <begin position="16"/>
        <end position="41"/>
    </location>
</feature>
<evidence type="ECO:0000313" key="2">
    <source>
        <dbReference type="EMBL" id="KAK3857365.1"/>
    </source>
</evidence>
<organism evidence="2 3">
    <name type="scientific">Petrolisthes cinctipes</name>
    <name type="common">Flat porcelain crab</name>
    <dbReference type="NCBI Taxonomy" id="88211"/>
    <lineage>
        <taxon>Eukaryota</taxon>
        <taxon>Metazoa</taxon>
        <taxon>Ecdysozoa</taxon>
        <taxon>Arthropoda</taxon>
        <taxon>Crustacea</taxon>
        <taxon>Multicrustacea</taxon>
        <taxon>Malacostraca</taxon>
        <taxon>Eumalacostraca</taxon>
        <taxon>Eucarida</taxon>
        <taxon>Decapoda</taxon>
        <taxon>Pleocyemata</taxon>
        <taxon>Anomura</taxon>
        <taxon>Galatheoidea</taxon>
        <taxon>Porcellanidae</taxon>
        <taxon>Petrolisthes</taxon>
    </lineage>
</organism>
<protein>
    <submittedName>
        <fullName evidence="2">Uncharacterized protein</fullName>
    </submittedName>
</protein>
<proteinExistence type="predicted"/>
<feature type="region of interest" description="Disordered" evidence="1">
    <location>
        <begin position="1"/>
        <end position="91"/>
    </location>
</feature>
<feature type="compositionally biased region" description="Low complexity" evidence="1">
    <location>
        <begin position="42"/>
        <end position="54"/>
    </location>
</feature>
<feature type="compositionally biased region" description="Basic and acidic residues" evidence="1">
    <location>
        <begin position="55"/>
        <end position="90"/>
    </location>
</feature>
<gene>
    <name evidence="2" type="ORF">Pcinc_036374</name>
</gene>
<feature type="compositionally biased region" description="Basic residues" evidence="1">
    <location>
        <begin position="1"/>
        <end position="12"/>
    </location>
</feature>
<name>A0AAE1BYQ4_PETCI</name>
<dbReference type="Proteomes" id="UP001286313">
    <property type="component" value="Unassembled WGS sequence"/>
</dbReference>
<evidence type="ECO:0000256" key="1">
    <source>
        <dbReference type="SAM" id="MobiDB-lite"/>
    </source>
</evidence>
<reference evidence="2" key="1">
    <citation type="submission" date="2023-10" db="EMBL/GenBank/DDBJ databases">
        <title>Genome assemblies of two species of porcelain crab, Petrolisthes cinctipes and Petrolisthes manimaculis (Anomura: Porcellanidae).</title>
        <authorList>
            <person name="Angst P."/>
        </authorList>
    </citation>
    <scope>NUCLEOTIDE SEQUENCE</scope>
    <source>
        <strain evidence="2">PB745_01</strain>
        <tissue evidence="2">Gill</tissue>
    </source>
</reference>
<comment type="caution">
    <text evidence="2">The sequence shown here is derived from an EMBL/GenBank/DDBJ whole genome shotgun (WGS) entry which is preliminary data.</text>
</comment>
<sequence>MKQESKRRRRKPAILGRKEETDRNQRRDRRQPAVKEGRGKMETGTTEKIVTTETNRYRREREEIRETSEGKGNDREKPGCKQEKRSKMDRGLTYLQSGPISHARHLLLRMHIRHLPRFSPLPSPTPTQLYYNKFSSEINTRRERVKAMKETT</sequence>
<dbReference type="EMBL" id="JAWQEG010005623">
    <property type="protein sequence ID" value="KAK3857365.1"/>
    <property type="molecule type" value="Genomic_DNA"/>
</dbReference>
<dbReference type="AlphaFoldDB" id="A0AAE1BYQ4"/>
<keyword evidence="3" id="KW-1185">Reference proteome</keyword>